<dbReference type="EMBL" id="BPLQ01001296">
    <property type="protein sequence ID" value="GIX80447.1"/>
    <property type="molecule type" value="Genomic_DNA"/>
</dbReference>
<sequence length="91" mass="10045">MAALLTRGLPQQNPLTKGLGRIRCNRSYAFVLRDLCLVLQGAGSSSQPSCTVCIDCLEVLKGVIICILYRRRGRLSEKAKQVEVQVQVEVL</sequence>
<accession>A0AAV4N6Y5</accession>
<evidence type="ECO:0000313" key="1">
    <source>
        <dbReference type="EMBL" id="GIX80447.1"/>
    </source>
</evidence>
<proteinExistence type="predicted"/>
<keyword evidence="2" id="KW-1185">Reference proteome</keyword>
<dbReference type="AlphaFoldDB" id="A0AAV4N6Y5"/>
<comment type="caution">
    <text evidence="1">The sequence shown here is derived from an EMBL/GenBank/DDBJ whole genome shotgun (WGS) entry which is preliminary data.</text>
</comment>
<protein>
    <submittedName>
        <fullName evidence="1">Uncharacterized protein</fullName>
    </submittedName>
</protein>
<dbReference type="Proteomes" id="UP001054837">
    <property type="component" value="Unassembled WGS sequence"/>
</dbReference>
<organism evidence="1 2">
    <name type="scientific">Caerostris darwini</name>
    <dbReference type="NCBI Taxonomy" id="1538125"/>
    <lineage>
        <taxon>Eukaryota</taxon>
        <taxon>Metazoa</taxon>
        <taxon>Ecdysozoa</taxon>
        <taxon>Arthropoda</taxon>
        <taxon>Chelicerata</taxon>
        <taxon>Arachnida</taxon>
        <taxon>Araneae</taxon>
        <taxon>Araneomorphae</taxon>
        <taxon>Entelegynae</taxon>
        <taxon>Araneoidea</taxon>
        <taxon>Araneidae</taxon>
        <taxon>Caerostris</taxon>
    </lineage>
</organism>
<name>A0AAV4N6Y5_9ARAC</name>
<evidence type="ECO:0000313" key="2">
    <source>
        <dbReference type="Proteomes" id="UP001054837"/>
    </source>
</evidence>
<reference evidence="1 2" key="1">
    <citation type="submission" date="2021-06" db="EMBL/GenBank/DDBJ databases">
        <title>Caerostris darwini draft genome.</title>
        <authorList>
            <person name="Kono N."/>
            <person name="Arakawa K."/>
        </authorList>
    </citation>
    <scope>NUCLEOTIDE SEQUENCE [LARGE SCALE GENOMIC DNA]</scope>
</reference>
<gene>
    <name evidence="1" type="ORF">CDAR_296841</name>
</gene>